<keyword evidence="13" id="KW-1185">Reference proteome</keyword>
<keyword evidence="2" id="KW-1003">Cell membrane</keyword>
<dbReference type="PANTHER" id="PTHR11738:SF179">
    <property type="entry name" value="LEUKOCYTE IMMUNOGLOBULIN-LIKE RECEPTOR SUBFAMILY A MEMBER 5"/>
    <property type="match status" value="1"/>
</dbReference>
<feature type="domain" description="Ig-like" evidence="11">
    <location>
        <begin position="161"/>
        <end position="234"/>
    </location>
</feature>
<evidence type="ECO:0000256" key="2">
    <source>
        <dbReference type="ARBA" id="ARBA00022475"/>
    </source>
</evidence>
<dbReference type="Proteomes" id="UP001488838">
    <property type="component" value="Unassembled WGS sequence"/>
</dbReference>
<keyword evidence="3" id="KW-0812">Transmembrane</keyword>
<dbReference type="InterPro" id="IPR003599">
    <property type="entry name" value="Ig_sub"/>
</dbReference>
<protein>
    <recommendedName>
        <fullName evidence="11">Ig-like domain-containing protein</fullName>
    </recommendedName>
</protein>
<dbReference type="SUPFAM" id="SSF48726">
    <property type="entry name" value="Immunoglobulin"/>
    <property type="match status" value="10"/>
</dbReference>
<keyword evidence="4" id="KW-0732">Signal</keyword>
<evidence type="ECO:0000256" key="3">
    <source>
        <dbReference type="ARBA" id="ARBA00022692"/>
    </source>
</evidence>
<evidence type="ECO:0000313" key="12">
    <source>
        <dbReference type="EMBL" id="KAK7800197.1"/>
    </source>
</evidence>
<dbReference type="InterPro" id="IPR007110">
    <property type="entry name" value="Ig-like_dom"/>
</dbReference>
<dbReference type="GO" id="GO:0032396">
    <property type="term" value="F:inhibitory MHC class I receptor activity"/>
    <property type="evidence" value="ECO:0007669"/>
    <property type="project" value="TreeGrafter"/>
</dbReference>
<reference evidence="12 13" key="1">
    <citation type="journal article" date="2023" name="bioRxiv">
        <title>Conserved and derived expression patterns and positive selection on dental genes reveal complex evolutionary context of ever-growing rodent molars.</title>
        <authorList>
            <person name="Calamari Z.T."/>
            <person name="Song A."/>
            <person name="Cohen E."/>
            <person name="Akter M."/>
            <person name="Roy R.D."/>
            <person name="Hallikas O."/>
            <person name="Christensen M.M."/>
            <person name="Li P."/>
            <person name="Marangoni P."/>
            <person name="Jernvall J."/>
            <person name="Klein O.D."/>
        </authorList>
    </citation>
    <scope>NUCLEOTIDE SEQUENCE [LARGE SCALE GENOMIC DNA]</scope>
    <source>
        <strain evidence="12">V071</strain>
    </source>
</reference>
<dbReference type="InterPro" id="IPR036179">
    <property type="entry name" value="Ig-like_dom_sf"/>
</dbReference>
<feature type="domain" description="Ig-like" evidence="11">
    <location>
        <begin position="496"/>
        <end position="581"/>
    </location>
</feature>
<evidence type="ECO:0000256" key="8">
    <source>
        <dbReference type="ARBA" id="ARBA00023157"/>
    </source>
</evidence>
<feature type="non-terminal residue" evidence="12">
    <location>
        <position position="1044"/>
    </location>
</feature>
<feature type="domain" description="Ig-like" evidence="11">
    <location>
        <begin position="66"/>
        <end position="135"/>
    </location>
</feature>
<evidence type="ECO:0000256" key="4">
    <source>
        <dbReference type="ARBA" id="ARBA00022729"/>
    </source>
</evidence>
<organism evidence="12 13">
    <name type="scientific">Myodes glareolus</name>
    <name type="common">Bank vole</name>
    <name type="synonym">Clethrionomys glareolus</name>
    <dbReference type="NCBI Taxonomy" id="447135"/>
    <lineage>
        <taxon>Eukaryota</taxon>
        <taxon>Metazoa</taxon>
        <taxon>Chordata</taxon>
        <taxon>Craniata</taxon>
        <taxon>Vertebrata</taxon>
        <taxon>Euteleostomi</taxon>
        <taxon>Mammalia</taxon>
        <taxon>Eutheria</taxon>
        <taxon>Euarchontoglires</taxon>
        <taxon>Glires</taxon>
        <taxon>Rodentia</taxon>
        <taxon>Myomorpha</taxon>
        <taxon>Muroidea</taxon>
        <taxon>Cricetidae</taxon>
        <taxon>Arvicolinae</taxon>
        <taxon>Myodes</taxon>
    </lineage>
</organism>
<dbReference type="SMART" id="SM00408">
    <property type="entry name" value="IGc2"/>
    <property type="match status" value="2"/>
</dbReference>
<evidence type="ECO:0000259" key="11">
    <source>
        <dbReference type="PROSITE" id="PS50835"/>
    </source>
</evidence>
<dbReference type="GO" id="GO:0002764">
    <property type="term" value="P:immune response-regulating signaling pathway"/>
    <property type="evidence" value="ECO:0007669"/>
    <property type="project" value="TreeGrafter"/>
</dbReference>
<dbReference type="FunFam" id="2.60.40.10:FF:000049">
    <property type="entry name" value="Leukocyte immunoglobulin-like receptor subfamily B member 1"/>
    <property type="match status" value="9"/>
</dbReference>
<keyword evidence="8" id="KW-1015">Disulfide bond</keyword>
<evidence type="ECO:0000256" key="9">
    <source>
        <dbReference type="ARBA" id="ARBA00023180"/>
    </source>
</evidence>
<dbReference type="GO" id="GO:0005886">
    <property type="term" value="C:plasma membrane"/>
    <property type="evidence" value="ECO:0007669"/>
    <property type="project" value="UniProtKB-SubCell"/>
</dbReference>
<keyword evidence="6" id="KW-1133">Transmembrane helix</keyword>
<sequence length="1044" mass="117112">MINSSEVKIDQERILYQGLGVGIKNYRCELLLLVHSQRFLGLRDEIRVPMPCDQAADFLTEIMGKPTLRAQPGSVMTSGEQLTISCEGTSSAQEYYLYKEGSPDPWQQQSPLEHGNKAEFFFPSFHQNHAGRYRCYYRTHIGWSERSDFLDLMVTGFYRKPSLSALPSPVVRSGGNVTLECISQIGYDGFSLTKEEQQKISWTLDSQYIYSKSNIRALFSVGPLTSGHRRTFRCYGYYLSKPQVWSEPSDPLELLVSGVPETTSQPQNMSEATIGLSLNLWNPASTGTLSKPKLRAMPGNVVATMKEVTFFCEGPSEAKDYCLYKVGSQDYLTQTALLETENKAMFSISLVQWYNAGQYWCAYTSISGSSEKSDILELVVTGAFPSRLTLSVIPSPVVTAGGNVTLKCVSQEPFSMSILMKDGEKFSSPMPLQKIHSDLYEALFLVGPVTTNQRWRFTCYGYSSSSPQLWSVPSNQLELLMHLLSSYFYAGNLRKPTIWAEPGSVITSASRVTIWCEATQATLMYVIYKEGSPEPWDQRNQIVYNNKAKLTISSMTELNAGRYHCYSYTSAGWRERSNTLELVVTGLYNKPILLPLQDPVVTAGMTVTLSCTSNHSYNWFILTKNSQKFSNHQCLQEKHSGLFFAKFPVSPTAFSQRWRFRCYGYYTSNPQVWSEGSDPLELLISRNLKKPTLRAEPGSVIASGNNVTILCEGTKGKQQMYFLYKEGSPAPWDSQTPKDPGNKTMFSIASMEKHHAGKYRCYSYNSAGWSERSDLLELLVTGVYPSKVTLSAVSSPVVTSGGYVTLQCVSQQTYNSFILLKDNKFSRPVPSHDIYPKLSETHFRVGPVTHNQRWRFTCYGYYWNSSQLWSVPSNDLELLVSDSVITSESPVTIWCEGTLESLMYVIYKEGSPEPSYTQTQTHHNNKAQCLIPSVTRLNAGRYNCYSYNSAGWTERSDTLELVVIGVHHGKSTLSALPSPVVTAGRNVTLKSQKAQLTHTGQSLALFLEITMASSKSGPFRCYGYYTNTPHVWSEASDPLEIHVS</sequence>
<dbReference type="Pfam" id="PF13895">
    <property type="entry name" value="Ig_2"/>
    <property type="match status" value="5"/>
</dbReference>
<dbReference type="SMART" id="SM00409">
    <property type="entry name" value="IG"/>
    <property type="match status" value="5"/>
</dbReference>
<dbReference type="GO" id="GO:0019221">
    <property type="term" value="P:cytokine-mediated signaling pathway"/>
    <property type="evidence" value="ECO:0007669"/>
    <property type="project" value="TreeGrafter"/>
</dbReference>
<dbReference type="AlphaFoldDB" id="A0AAW0HDE4"/>
<evidence type="ECO:0000256" key="10">
    <source>
        <dbReference type="ARBA" id="ARBA00023319"/>
    </source>
</evidence>
<dbReference type="PANTHER" id="PTHR11738">
    <property type="entry name" value="MHC CLASS I NK CELL RECEPTOR"/>
    <property type="match status" value="1"/>
</dbReference>
<evidence type="ECO:0000256" key="5">
    <source>
        <dbReference type="ARBA" id="ARBA00022737"/>
    </source>
</evidence>
<evidence type="ECO:0000313" key="13">
    <source>
        <dbReference type="Proteomes" id="UP001488838"/>
    </source>
</evidence>
<comment type="subcellular location">
    <subcellularLocation>
        <location evidence="1">Cell membrane</location>
        <topology evidence="1">Single-pass membrane protein</topology>
    </subcellularLocation>
</comment>
<evidence type="ECO:0000256" key="6">
    <source>
        <dbReference type="ARBA" id="ARBA00022989"/>
    </source>
</evidence>
<keyword evidence="10" id="KW-0393">Immunoglobulin domain</keyword>
<evidence type="ECO:0000256" key="1">
    <source>
        <dbReference type="ARBA" id="ARBA00004162"/>
    </source>
</evidence>
<dbReference type="Gene3D" id="2.60.40.10">
    <property type="entry name" value="Immunoglobulins"/>
    <property type="match status" value="10"/>
</dbReference>
<keyword evidence="9" id="KW-0325">Glycoprotein</keyword>
<proteinExistence type="predicted"/>
<name>A0AAW0HDE4_MYOGA</name>
<dbReference type="InterPro" id="IPR013783">
    <property type="entry name" value="Ig-like_fold"/>
</dbReference>
<feature type="domain" description="Ig-like" evidence="11">
    <location>
        <begin position="691"/>
        <end position="777"/>
    </location>
</feature>
<dbReference type="EMBL" id="JBBHLL010000565">
    <property type="protein sequence ID" value="KAK7800197.1"/>
    <property type="molecule type" value="Genomic_DNA"/>
</dbReference>
<dbReference type="CDD" id="cd16843">
    <property type="entry name" value="IgC2_D1_D2_LILR_KIR_like"/>
    <property type="match status" value="2"/>
</dbReference>
<keyword evidence="7" id="KW-0472">Membrane</keyword>
<comment type="caution">
    <text evidence="12">The sequence shown here is derived from an EMBL/GenBank/DDBJ whole genome shotgun (WGS) entry which is preliminary data.</text>
</comment>
<evidence type="ECO:0000256" key="7">
    <source>
        <dbReference type="ARBA" id="ARBA00023136"/>
    </source>
</evidence>
<keyword evidence="5" id="KW-0677">Repeat</keyword>
<gene>
    <name evidence="12" type="ORF">U0070_017960</name>
</gene>
<dbReference type="InterPro" id="IPR003598">
    <property type="entry name" value="Ig_sub2"/>
</dbReference>
<dbReference type="PROSITE" id="PS50835">
    <property type="entry name" value="IG_LIKE"/>
    <property type="match status" value="4"/>
</dbReference>
<accession>A0AAW0HDE4</accession>
<dbReference type="InterPro" id="IPR050412">
    <property type="entry name" value="Ig-like_Receptors_ImmuneReg"/>
</dbReference>